<keyword evidence="1" id="KW-0472">Membrane</keyword>
<feature type="transmembrane region" description="Helical" evidence="1">
    <location>
        <begin position="61"/>
        <end position="89"/>
    </location>
</feature>
<evidence type="ECO:0000313" key="3">
    <source>
        <dbReference type="EMBL" id="KAG5547327.1"/>
    </source>
</evidence>
<dbReference type="EMBL" id="JACTNZ010000005">
    <property type="protein sequence ID" value="KAG5547327.1"/>
    <property type="molecule type" value="Genomic_DNA"/>
</dbReference>
<reference evidence="3" key="1">
    <citation type="submission" date="2020-08" db="EMBL/GenBank/DDBJ databases">
        <title>Plant Genome Project.</title>
        <authorList>
            <person name="Zhang R.-G."/>
        </authorList>
    </citation>
    <scope>NUCLEOTIDE SEQUENCE</scope>
    <source>
        <strain evidence="3">WSP0</strain>
        <tissue evidence="3">Leaf</tissue>
    </source>
</reference>
<name>A0AAV6K4C7_9ERIC</name>
<dbReference type="InterPro" id="IPR009424">
    <property type="entry name" value="AGP16/20/22/41"/>
</dbReference>
<gene>
    <name evidence="3" type="ORF">RHGRI_013115</name>
</gene>
<evidence type="ECO:0000256" key="2">
    <source>
        <dbReference type="SAM" id="SignalP"/>
    </source>
</evidence>
<accession>A0AAV6K4C7</accession>
<comment type="caution">
    <text evidence="3">The sequence shown here is derived from an EMBL/GenBank/DDBJ whole genome shotgun (WGS) entry which is preliminary data.</text>
</comment>
<dbReference type="Pfam" id="PF06376">
    <property type="entry name" value="AGP"/>
    <property type="match status" value="1"/>
</dbReference>
<evidence type="ECO:0000256" key="1">
    <source>
        <dbReference type="SAM" id="Phobius"/>
    </source>
</evidence>
<proteinExistence type="predicted"/>
<keyword evidence="4" id="KW-1185">Reference proteome</keyword>
<organism evidence="3 4">
    <name type="scientific">Rhododendron griersonianum</name>
    <dbReference type="NCBI Taxonomy" id="479676"/>
    <lineage>
        <taxon>Eukaryota</taxon>
        <taxon>Viridiplantae</taxon>
        <taxon>Streptophyta</taxon>
        <taxon>Embryophyta</taxon>
        <taxon>Tracheophyta</taxon>
        <taxon>Spermatophyta</taxon>
        <taxon>Magnoliopsida</taxon>
        <taxon>eudicotyledons</taxon>
        <taxon>Gunneridae</taxon>
        <taxon>Pentapetalae</taxon>
        <taxon>asterids</taxon>
        <taxon>Ericales</taxon>
        <taxon>Ericaceae</taxon>
        <taxon>Ericoideae</taxon>
        <taxon>Rhodoreae</taxon>
        <taxon>Rhododendron</taxon>
    </lineage>
</organism>
<dbReference type="AlphaFoldDB" id="A0AAV6K4C7"/>
<sequence length="90" mass="9522">MEICRVNSLVVMAIMALVLALVIPSINAHAPVPAPAPAPTSDGDNFGCKLVVICLMNFDKLVLVFAGIGLDQGIAYMLMVVALVLTYIIH</sequence>
<protein>
    <submittedName>
        <fullName evidence="3">Uncharacterized protein</fullName>
    </submittedName>
</protein>
<dbReference type="PANTHER" id="PTHR33374">
    <property type="entry name" value="ARABINOGALACTAN PROTEIN 20"/>
    <property type="match status" value="1"/>
</dbReference>
<dbReference type="Proteomes" id="UP000823749">
    <property type="component" value="Chromosome 5"/>
</dbReference>
<keyword evidence="2" id="KW-0732">Signal</keyword>
<feature type="chain" id="PRO_5043439799" evidence="2">
    <location>
        <begin position="29"/>
        <end position="90"/>
    </location>
</feature>
<evidence type="ECO:0000313" key="4">
    <source>
        <dbReference type="Proteomes" id="UP000823749"/>
    </source>
</evidence>
<keyword evidence="1" id="KW-1133">Transmembrane helix</keyword>
<keyword evidence="1" id="KW-0812">Transmembrane</keyword>
<feature type="signal peptide" evidence="2">
    <location>
        <begin position="1"/>
        <end position="28"/>
    </location>
</feature>